<dbReference type="Pfam" id="PF07876">
    <property type="entry name" value="Dabb"/>
    <property type="match status" value="1"/>
</dbReference>
<organism evidence="2 3">
    <name type="scientific">Actinosynnema pretiosum subsp. pretiosum</name>
    <dbReference type="NCBI Taxonomy" id="103721"/>
    <lineage>
        <taxon>Bacteria</taxon>
        <taxon>Bacillati</taxon>
        <taxon>Actinomycetota</taxon>
        <taxon>Actinomycetes</taxon>
        <taxon>Pseudonocardiales</taxon>
        <taxon>Pseudonocardiaceae</taxon>
        <taxon>Actinosynnema</taxon>
    </lineage>
</organism>
<sequence>MPKGKPMVIYHGIRFSVRPGVTGEAVAAGLAAMRDAARATPAVTSFVVGRDFGGDYDYGAVSVVADLVGYAEMMNHPAHLEVDRAGLPLIERFASFDVSDDPDPELGARIAEIHRSRYAANPDVADLVSDLDDHRGSGAPGGSAS</sequence>
<gene>
    <name evidence="2" type="ORF">KCV87_33610</name>
</gene>
<dbReference type="AlphaFoldDB" id="A0AA45L603"/>
<proteinExistence type="predicted"/>
<dbReference type="Proteomes" id="UP000677152">
    <property type="component" value="Chromosome"/>
</dbReference>
<dbReference type="PROSITE" id="PS51502">
    <property type="entry name" value="S_R_A_B_BARREL"/>
    <property type="match status" value="1"/>
</dbReference>
<accession>A0AA45L603</accession>
<name>A0AA45L603_9PSEU</name>
<dbReference type="SMART" id="SM00886">
    <property type="entry name" value="Dabb"/>
    <property type="match status" value="1"/>
</dbReference>
<protein>
    <submittedName>
        <fullName evidence="2">Dabb family protein</fullName>
    </submittedName>
</protein>
<dbReference type="EMBL" id="CP073249">
    <property type="protein sequence ID" value="QUF04209.1"/>
    <property type="molecule type" value="Genomic_DNA"/>
</dbReference>
<dbReference type="InterPro" id="IPR011008">
    <property type="entry name" value="Dimeric_a/b-barrel"/>
</dbReference>
<evidence type="ECO:0000313" key="2">
    <source>
        <dbReference type="EMBL" id="QUF04209.1"/>
    </source>
</evidence>
<feature type="domain" description="Stress-response A/B barrel" evidence="1">
    <location>
        <begin position="9"/>
        <end position="98"/>
    </location>
</feature>
<evidence type="ECO:0000313" key="3">
    <source>
        <dbReference type="Proteomes" id="UP000677152"/>
    </source>
</evidence>
<dbReference type="Gene3D" id="3.30.70.100">
    <property type="match status" value="1"/>
</dbReference>
<dbReference type="SUPFAM" id="SSF54909">
    <property type="entry name" value="Dimeric alpha+beta barrel"/>
    <property type="match status" value="1"/>
</dbReference>
<evidence type="ECO:0000259" key="1">
    <source>
        <dbReference type="PROSITE" id="PS51502"/>
    </source>
</evidence>
<reference evidence="2" key="1">
    <citation type="submission" date="2021-04" db="EMBL/GenBank/DDBJ databases">
        <title>Genomic sequence of Actinosynnema pretiosum subsp. pretiosum ATCC 31280 (C-14919).</title>
        <authorList>
            <person name="Bai L."/>
            <person name="Wang X."/>
            <person name="Xiao Y."/>
        </authorList>
    </citation>
    <scope>NUCLEOTIDE SEQUENCE</scope>
    <source>
        <strain evidence="2">ATCC 31280</strain>
    </source>
</reference>
<dbReference type="InterPro" id="IPR013097">
    <property type="entry name" value="Dabb"/>
</dbReference>